<comment type="similarity">
    <text evidence="1 4">Belongs to the V-ATPase F subunit family.</text>
</comment>
<dbReference type="HAMAP" id="MF_00312">
    <property type="entry name" value="ATP_synth_F_arch"/>
    <property type="match status" value="1"/>
</dbReference>
<evidence type="ECO:0000256" key="1">
    <source>
        <dbReference type="ARBA" id="ARBA00010148"/>
    </source>
</evidence>
<evidence type="ECO:0000256" key="4">
    <source>
        <dbReference type="HAMAP-Rule" id="MF_00312"/>
    </source>
</evidence>
<sequence length="105" mass="11574">MKLMYKIAVIGDKDSVLAFKILGVDVFVTLDAQEARKTIDRIAKENYGIIFVTEQLAKDIPETIKRYNSEVIPAIILIPSNKGSLNIGLANIDKNVEKAIGSNIL</sequence>
<dbReference type="GO" id="GO:0005524">
    <property type="term" value="F:ATP binding"/>
    <property type="evidence" value="ECO:0007669"/>
    <property type="project" value="UniProtKB-UniRule"/>
</dbReference>
<dbReference type="Proteomes" id="UP000196759">
    <property type="component" value="Chromosome"/>
</dbReference>
<dbReference type="InterPro" id="IPR008218">
    <property type="entry name" value="ATPase_V1-cplx_f_g_su"/>
</dbReference>
<keyword evidence="3 4" id="KW-0406">Ion transport</keyword>
<dbReference type="InterPro" id="IPR022944">
    <property type="entry name" value="ATPase_V1-cplx_fsu_bac/arc"/>
</dbReference>
<dbReference type="SUPFAM" id="SSF159468">
    <property type="entry name" value="AtpF-like"/>
    <property type="match status" value="1"/>
</dbReference>
<dbReference type="InterPro" id="IPR036906">
    <property type="entry name" value="ATPase_V1_fsu_sf"/>
</dbReference>
<dbReference type="GO" id="GO:0046961">
    <property type="term" value="F:proton-transporting ATPase activity, rotational mechanism"/>
    <property type="evidence" value="ECO:0007669"/>
    <property type="project" value="InterPro"/>
</dbReference>
<evidence type="ECO:0000256" key="3">
    <source>
        <dbReference type="ARBA" id="ARBA00023065"/>
    </source>
</evidence>
<gene>
    <name evidence="4" type="primary">atpF</name>
    <name evidence="5" type="ORF">CBG50_12555</name>
</gene>
<dbReference type="Pfam" id="PF01990">
    <property type="entry name" value="ATP-synt_F"/>
    <property type="match status" value="1"/>
</dbReference>
<evidence type="ECO:0000313" key="6">
    <source>
        <dbReference type="Proteomes" id="UP000196759"/>
    </source>
</evidence>
<dbReference type="GO" id="GO:0042777">
    <property type="term" value="P:proton motive force-driven plasma membrane ATP synthesis"/>
    <property type="evidence" value="ECO:0007669"/>
    <property type="project" value="UniProtKB-UniRule"/>
</dbReference>
<keyword evidence="2 4" id="KW-0813">Transport</keyword>
<proteinExistence type="inferred from homology"/>
<organism evidence="5 6">
    <name type="scientific">Fusobacterium nucleatum subsp. polymorphum</name>
    <name type="common">Fusobacterium polymorphum</name>
    <dbReference type="NCBI Taxonomy" id="76857"/>
    <lineage>
        <taxon>Bacteria</taxon>
        <taxon>Fusobacteriati</taxon>
        <taxon>Fusobacteriota</taxon>
        <taxon>Fusobacteriia</taxon>
        <taxon>Fusobacteriales</taxon>
        <taxon>Fusobacteriaceae</taxon>
        <taxon>Fusobacterium</taxon>
    </lineage>
</organism>
<dbReference type="GO" id="GO:0046933">
    <property type="term" value="F:proton-transporting ATP synthase activity, rotational mechanism"/>
    <property type="evidence" value="ECO:0007669"/>
    <property type="project" value="UniProtKB-UniRule"/>
</dbReference>
<comment type="function">
    <text evidence="4">Produces ATP from ADP in the presence of a proton gradient across the membrane.</text>
</comment>
<name>A0A1Z3CK28_FUSNP</name>
<keyword evidence="4" id="KW-0375">Hydrogen ion transport</keyword>
<keyword evidence="6" id="KW-1185">Reference proteome</keyword>
<protein>
    <recommendedName>
        <fullName evidence="4">V-type ATP synthase subunit F</fullName>
    </recommendedName>
    <alternativeName>
        <fullName evidence="4">V-ATPase subunit F</fullName>
    </alternativeName>
</protein>
<dbReference type="EMBL" id="CP021934">
    <property type="protein sequence ID" value="ASC03988.1"/>
    <property type="molecule type" value="Genomic_DNA"/>
</dbReference>
<evidence type="ECO:0000313" key="5">
    <source>
        <dbReference type="EMBL" id="ASC03988.1"/>
    </source>
</evidence>
<evidence type="ECO:0000256" key="2">
    <source>
        <dbReference type="ARBA" id="ARBA00022448"/>
    </source>
</evidence>
<reference evidence="5 6" key="1">
    <citation type="submission" date="2017-06" db="EMBL/GenBank/DDBJ databases">
        <title>Draft genome sequence of Fusobacterium nucleatum subsp. polymorphum KCOM 1260 (=ChDC F218).</title>
        <authorList>
            <person name="Kook J.-K."/>
            <person name="Park S.-N."/>
            <person name="Lim Y.K."/>
            <person name="Roh H."/>
        </authorList>
    </citation>
    <scope>NUCLEOTIDE SEQUENCE [LARGE SCALE GENOMIC DNA]</scope>
    <source>
        <strain evidence="6">KCOM 1260 (ChDC F218)</strain>
    </source>
</reference>
<accession>A0A1Z3CK28</accession>
<dbReference type="AlphaFoldDB" id="A0A1Z3CK28"/>
<dbReference type="Gene3D" id="3.40.50.10580">
    <property type="entry name" value="ATPase, V1 complex, subunit F"/>
    <property type="match status" value="1"/>
</dbReference>
<keyword evidence="4" id="KW-0066">ATP synthesis</keyword>
<dbReference type="NCBIfam" id="NF002384">
    <property type="entry name" value="PRK01395.1"/>
    <property type="match status" value="1"/>
</dbReference>